<dbReference type="InterPro" id="IPR015943">
    <property type="entry name" value="WD40/YVTN_repeat-like_dom_sf"/>
</dbReference>
<protein>
    <recommendedName>
        <fullName evidence="2">Gamma tubulin complex component protein N-terminal domain-containing protein</fullName>
    </recommendedName>
</protein>
<feature type="domain" description="Gamma tubulin complex component protein N-terminal" evidence="2">
    <location>
        <begin position="283"/>
        <end position="358"/>
    </location>
</feature>
<accession>A0A835IV58</accession>
<dbReference type="Proteomes" id="UP000631114">
    <property type="component" value="Unassembled WGS sequence"/>
</dbReference>
<dbReference type="Pfam" id="PF17681">
    <property type="entry name" value="GCP_N_terminal"/>
    <property type="match status" value="1"/>
</dbReference>
<evidence type="ECO:0000313" key="4">
    <source>
        <dbReference type="Proteomes" id="UP000631114"/>
    </source>
</evidence>
<dbReference type="EMBL" id="JADFTS010000001">
    <property type="protein sequence ID" value="KAF9624691.1"/>
    <property type="molecule type" value="Genomic_DNA"/>
</dbReference>
<dbReference type="OrthoDB" id="121932at2759"/>
<dbReference type="InterPro" id="IPR041470">
    <property type="entry name" value="GCP_N"/>
</dbReference>
<dbReference type="Gene3D" id="2.130.10.10">
    <property type="entry name" value="YVTN repeat-like/Quinoprotein amine dehydrogenase"/>
    <property type="match status" value="1"/>
</dbReference>
<dbReference type="PANTHER" id="PTHR47475">
    <property type="entry name" value="CHROMOSOME TRANSMISSION FIDELITY PROTEIN 8"/>
    <property type="match status" value="1"/>
</dbReference>
<proteinExistence type="predicted"/>
<keyword evidence="4" id="KW-1185">Reference proteome</keyword>
<evidence type="ECO:0000256" key="1">
    <source>
        <dbReference type="ARBA" id="ARBA00022701"/>
    </source>
</evidence>
<gene>
    <name evidence="3" type="ORF">IFM89_012984</name>
</gene>
<sequence length="375" mass="41583">TSNGGASSSFALTRTNNGGVTSSFALTRTSNGGRSGGKDGVTLLWDLVKGRDCICLIFGGIIYALCFSPNRVFDLPSESNASNSSVCVSFSKFYLQKLCAEWAIVEMQGVVEVQPSFQDRLQNLEIGRLCHSSFQVKGIILSFVGYHECGSRMSLKKPLLVLKKKRDGDPSKLDEPTSSRVELEVIGIIRHRILFKTRPKALISNRRNDKKSDSRVSSGFFASTVNGRLPNIYGDSSNGHHNVVLLVSKDPENFREIAFRKFGELLKEESEVNEGVLVRDVGKEVKTVGQAFCAALQDEFSEYYKLLAVLEAQSMNHIRMVSEVVSSGNYLSLRRLSIWFAEPTVKMRLMAVLVDRSTITNEGKGWTDEFHCPVT</sequence>
<dbReference type="AlphaFoldDB" id="A0A835IV58"/>
<dbReference type="PANTHER" id="PTHR47475:SF2">
    <property type="entry name" value="CHROMOSOME TRANSMISSION FIDELITY PROTEIN 8"/>
    <property type="match status" value="1"/>
</dbReference>
<dbReference type="GO" id="GO:0007064">
    <property type="term" value="P:mitotic sister chromatid cohesion"/>
    <property type="evidence" value="ECO:0007669"/>
    <property type="project" value="InterPro"/>
</dbReference>
<feature type="non-terminal residue" evidence="3">
    <location>
        <position position="375"/>
    </location>
</feature>
<dbReference type="GO" id="GO:0005874">
    <property type="term" value="C:microtubule"/>
    <property type="evidence" value="ECO:0007669"/>
    <property type="project" value="UniProtKB-KW"/>
</dbReference>
<reference evidence="3 4" key="1">
    <citation type="submission" date="2020-10" db="EMBL/GenBank/DDBJ databases">
        <title>The Coptis chinensis genome and diversification of protoberbering-type alkaloids.</title>
        <authorList>
            <person name="Wang B."/>
            <person name="Shu S."/>
            <person name="Song C."/>
            <person name="Liu Y."/>
        </authorList>
    </citation>
    <scope>NUCLEOTIDE SEQUENCE [LARGE SCALE GENOMIC DNA]</scope>
    <source>
        <strain evidence="3">HL-2020</strain>
        <tissue evidence="3">Leaf</tissue>
    </source>
</reference>
<organism evidence="3 4">
    <name type="scientific">Coptis chinensis</name>
    <dbReference type="NCBI Taxonomy" id="261450"/>
    <lineage>
        <taxon>Eukaryota</taxon>
        <taxon>Viridiplantae</taxon>
        <taxon>Streptophyta</taxon>
        <taxon>Embryophyta</taxon>
        <taxon>Tracheophyta</taxon>
        <taxon>Spermatophyta</taxon>
        <taxon>Magnoliopsida</taxon>
        <taxon>Ranunculales</taxon>
        <taxon>Ranunculaceae</taxon>
        <taxon>Coptidoideae</taxon>
        <taxon>Coptis</taxon>
    </lineage>
</organism>
<dbReference type="Pfam" id="PF09696">
    <property type="entry name" value="Ctf8"/>
    <property type="match status" value="1"/>
</dbReference>
<evidence type="ECO:0000313" key="3">
    <source>
        <dbReference type="EMBL" id="KAF9624691.1"/>
    </source>
</evidence>
<name>A0A835IV58_9MAGN</name>
<evidence type="ECO:0000259" key="2">
    <source>
        <dbReference type="Pfam" id="PF17681"/>
    </source>
</evidence>
<comment type="caution">
    <text evidence="3">The sequence shown here is derived from an EMBL/GenBank/DDBJ whole genome shotgun (WGS) entry which is preliminary data.</text>
</comment>
<dbReference type="GO" id="GO:0031390">
    <property type="term" value="C:Ctf18 RFC-like complex"/>
    <property type="evidence" value="ECO:0007669"/>
    <property type="project" value="InterPro"/>
</dbReference>
<keyword evidence="1" id="KW-0493">Microtubule</keyword>
<dbReference type="InterPro" id="IPR018607">
    <property type="entry name" value="Ctf8"/>
</dbReference>